<proteinExistence type="inferred from homology"/>
<dbReference type="InterPro" id="IPR016197">
    <property type="entry name" value="Chromo-like_dom_sf"/>
</dbReference>
<feature type="domain" description="Chromo" evidence="14">
    <location>
        <begin position="25"/>
        <end position="79"/>
    </location>
</feature>
<dbReference type="Pfam" id="PF22732">
    <property type="entry name" value="MSL3_chromo-like"/>
    <property type="match status" value="1"/>
</dbReference>
<evidence type="ECO:0000259" key="14">
    <source>
        <dbReference type="SMART" id="SM00298"/>
    </source>
</evidence>
<dbReference type="Proteomes" id="UP000799440">
    <property type="component" value="Unassembled WGS sequence"/>
</dbReference>
<dbReference type="GO" id="GO:0006281">
    <property type="term" value="P:DNA repair"/>
    <property type="evidence" value="ECO:0007669"/>
    <property type="project" value="UniProtKB-KW"/>
</dbReference>
<evidence type="ECO:0000256" key="5">
    <source>
        <dbReference type="ARBA" id="ARBA00022763"/>
    </source>
</evidence>
<keyword evidence="5" id="KW-0227">DNA damage</keyword>
<reference evidence="15" key="1">
    <citation type="journal article" date="2020" name="Stud. Mycol.">
        <title>101 Dothideomycetes genomes: a test case for predicting lifestyles and emergence of pathogens.</title>
        <authorList>
            <person name="Haridas S."/>
            <person name="Albert R."/>
            <person name="Binder M."/>
            <person name="Bloem J."/>
            <person name="Labutti K."/>
            <person name="Salamov A."/>
            <person name="Andreopoulos B."/>
            <person name="Baker S."/>
            <person name="Barry K."/>
            <person name="Bills G."/>
            <person name="Bluhm B."/>
            <person name="Cannon C."/>
            <person name="Castanera R."/>
            <person name="Culley D."/>
            <person name="Daum C."/>
            <person name="Ezra D."/>
            <person name="Gonzalez J."/>
            <person name="Henrissat B."/>
            <person name="Kuo A."/>
            <person name="Liang C."/>
            <person name="Lipzen A."/>
            <person name="Lutzoni F."/>
            <person name="Magnuson J."/>
            <person name="Mondo S."/>
            <person name="Nolan M."/>
            <person name="Ohm R."/>
            <person name="Pangilinan J."/>
            <person name="Park H.-J."/>
            <person name="Ramirez L."/>
            <person name="Alfaro M."/>
            <person name="Sun H."/>
            <person name="Tritt A."/>
            <person name="Yoshinaga Y."/>
            <person name="Zwiers L.-H."/>
            <person name="Turgeon B."/>
            <person name="Goodwin S."/>
            <person name="Spatafora J."/>
            <person name="Crous P."/>
            <person name="Grigoriev I."/>
        </authorList>
    </citation>
    <scope>NUCLEOTIDE SEQUENCE</scope>
    <source>
        <strain evidence="15">CBS 119925</strain>
    </source>
</reference>
<dbReference type="GO" id="GO:0035267">
    <property type="term" value="C:NuA4 histone acetyltransferase complex"/>
    <property type="evidence" value="ECO:0007669"/>
    <property type="project" value="TreeGrafter"/>
</dbReference>
<keyword evidence="10" id="KW-0539">Nucleus</keyword>
<accession>A0A6A6VIQ3</accession>
<keyword evidence="9" id="KW-0234">DNA repair</keyword>
<dbReference type="EMBL" id="MU006567">
    <property type="protein sequence ID" value="KAF2748997.1"/>
    <property type="molecule type" value="Genomic_DNA"/>
</dbReference>
<dbReference type="AlphaFoldDB" id="A0A6A6VIQ3"/>
<keyword evidence="8" id="KW-0804">Transcription</keyword>
<dbReference type="GO" id="GO:0006355">
    <property type="term" value="P:regulation of DNA-templated transcription"/>
    <property type="evidence" value="ECO:0007669"/>
    <property type="project" value="InterPro"/>
</dbReference>
<comment type="subcellular location">
    <subcellularLocation>
        <location evidence="1">Nucleus</location>
    </subcellularLocation>
</comment>
<dbReference type="PANTHER" id="PTHR10880:SF15">
    <property type="entry name" value="MSL COMPLEX SUBUNIT 3"/>
    <property type="match status" value="1"/>
</dbReference>
<evidence type="ECO:0000256" key="10">
    <source>
        <dbReference type="ARBA" id="ARBA00023242"/>
    </source>
</evidence>
<evidence type="ECO:0000313" key="16">
    <source>
        <dbReference type="Proteomes" id="UP000799440"/>
    </source>
</evidence>
<dbReference type="InterPro" id="IPR026541">
    <property type="entry name" value="MRG_dom"/>
</dbReference>
<evidence type="ECO:0000256" key="9">
    <source>
        <dbReference type="ARBA" id="ARBA00023204"/>
    </source>
</evidence>
<sequence length="346" mass="40084">MAPAPAPEPLFRKDEKALCFHHELLYDAKVLDVRPIDEDDKKSGFEYKVHYKGWKNTWDDWVPEDRLRKLTQENRELATSLRNDVLAAQREKLKGTSCIFSRPKRPCPDTNIEARMAPSSAPKKKPHASNRGSEERQTSVAAPPRGQKRMRDHDLEKEETFQARRAVRIPMPDRLKSILVDDWENVTKSLQVVQLPVAVPAGVILDEYVAHLKSTRRMQLHETDILEEVVQGLKEYFNRALGRLLLYRFERGQLLELNEKMQEPTGDFVGKKYTDIYGGEHLLRLFVSMPELIAQTNMDAQSVGRLREELTSMLTWMSKEQNVSRFFKSDYESPTQEYIDKVKNGS</sequence>
<feature type="region of interest" description="Disordered" evidence="13">
    <location>
        <begin position="104"/>
        <end position="157"/>
    </location>
</feature>
<dbReference type="InterPro" id="IPR008676">
    <property type="entry name" value="MRG"/>
</dbReference>
<protein>
    <recommendedName>
        <fullName evidence="4">Chromatin modification-related protein EAF3</fullName>
    </recommendedName>
    <alternativeName>
        <fullName evidence="12">Chromatin modification-related protein eaf3</fullName>
    </alternativeName>
</protein>
<keyword evidence="6" id="KW-0156">Chromatin regulator</keyword>
<evidence type="ECO:0000256" key="11">
    <source>
        <dbReference type="ARBA" id="ARBA00057322"/>
    </source>
</evidence>
<keyword evidence="16" id="KW-1185">Reference proteome</keyword>
<dbReference type="SUPFAM" id="SSF54160">
    <property type="entry name" value="Chromo domain-like"/>
    <property type="match status" value="1"/>
</dbReference>
<comment type="similarity">
    <text evidence="2">Belongs to the MRG family.</text>
</comment>
<evidence type="ECO:0000256" key="1">
    <source>
        <dbReference type="ARBA" id="ARBA00004123"/>
    </source>
</evidence>
<dbReference type="FunFam" id="1.10.274.30:FF:000004">
    <property type="entry name" value="Putative Chromatin modification-related protein eaf3"/>
    <property type="match status" value="1"/>
</dbReference>
<evidence type="ECO:0000256" key="2">
    <source>
        <dbReference type="ARBA" id="ARBA00009093"/>
    </source>
</evidence>
<dbReference type="Pfam" id="PF05712">
    <property type="entry name" value="MRG"/>
    <property type="match status" value="1"/>
</dbReference>
<dbReference type="SMART" id="SM00298">
    <property type="entry name" value="CHROMO"/>
    <property type="match status" value="1"/>
</dbReference>
<evidence type="ECO:0000256" key="8">
    <source>
        <dbReference type="ARBA" id="ARBA00023163"/>
    </source>
</evidence>
<dbReference type="PIRSF" id="PIRSF038133">
    <property type="entry name" value="HAT_Nua4_EAF3/MRG15"/>
    <property type="match status" value="1"/>
</dbReference>
<evidence type="ECO:0000313" key="15">
    <source>
        <dbReference type="EMBL" id="KAF2748997.1"/>
    </source>
</evidence>
<dbReference type="InterPro" id="IPR053820">
    <property type="entry name" value="MSL3_chromo-like"/>
</dbReference>
<evidence type="ECO:0000256" key="4">
    <source>
        <dbReference type="ARBA" id="ARBA00018505"/>
    </source>
</evidence>
<evidence type="ECO:0000256" key="12">
    <source>
        <dbReference type="ARBA" id="ARBA00072864"/>
    </source>
</evidence>
<dbReference type="InterPro" id="IPR038217">
    <property type="entry name" value="MRG_C_sf"/>
</dbReference>
<comment type="subunit">
    <text evidence="3">Component of the NuA4 histone acetyltransferase complex.</text>
</comment>
<dbReference type="GO" id="GO:0006338">
    <property type="term" value="P:chromatin remodeling"/>
    <property type="evidence" value="ECO:0007669"/>
    <property type="project" value="UniProtKB-ARBA"/>
</dbReference>
<keyword evidence="7" id="KW-0805">Transcription regulation</keyword>
<dbReference type="InterPro" id="IPR000953">
    <property type="entry name" value="Chromo/chromo_shadow_dom"/>
</dbReference>
<name>A0A6A6VIQ3_9PLEO</name>
<dbReference type="CDD" id="cd18983">
    <property type="entry name" value="CBD_MSL3_like"/>
    <property type="match status" value="1"/>
</dbReference>
<dbReference type="Gene3D" id="1.10.274.30">
    <property type="entry name" value="MRG domain"/>
    <property type="match status" value="1"/>
</dbReference>
<dbReference type="GO" id="GO:0032221">
    <property type="term" value="C:Rpd3S complex"/>
    <property type="evidence" value="ECO:0007669"/>
    <property type="project" value="TreeGrafter"/>
</dbReference>
<evidence type="ECO:0000256" key="13">
    <source>
        <dbReference type="SAM" id="MobiDB-lite"/>
    </source>
</evidence>
<evidence type="ECO:0000256" key="7">
    <source>
        <dbReference type="ARBA" id="ARBA00023015"/>
    </source>
</evidence>
<dbReference type="PANTHER" id="PTHR10880">
    <property type="entry name" value="MORTALITY FACTOR 4-LIKE PROTEIN"/>
    <property type="match status" value="1"/>
</dbReference>
<evidence type="ECO:0000256" key="6">
    <source>
        <dbReference type="ARBA" id="ARBA00022853"/>
    </source>
</evidence>
<evidence type="ECO:0000256" key="3">
    <source>
        <dbReference type="ARBA" id="ARBA00011353"/>
    </source>
</evidence>
<dbReference type="Gene3D" id="2.30.30.140">
    <property type="match status" value="1"/>
</dbReference>
<dbReference type="PROSITE" id="PS51640">
    <property type="entry name" value="MRG"/>
    <property type="match status" value="1"/>
</dbReference>
<gene>
    <name evidence="15" type="ORF">M011DRAFT_321401</name>
</gene>
<organism evidence="15 16">
    <name type="scientific">Sporormia fimetaria CBS 119925</name>
    <dbReference type="NCBI Taxonomy" id="1340428"/>
    <lineage>
        <taxon>Eukaryota</taxon>
        <taxon>Fungi</taxon>
        <taxon>Dikarya</taxon>
        <taxon>Ascomycota</taxon>
        <taxon>Pezizomycotina</taxon>
        <taxon>Dothideomycetes</taxon>
        <taxon>Pleosporomycetidae</taxon>
        <taxon>Pleosporales</taxon>
        <taxon>Sporormiaceae</taxon>
        <taxon>Sporormia</taxon>
    </lineage>
</organism>
<comment type="function">
    <text evidence="11">Involved in deacetylation of histones, chromatin assembly and chromosome segregation. May act as a transcriptional oscillator, directing histone deacetylases to specific chromosomal domains. Component of the NuA4 histone acetyltransferase complex which is involved in transcriptional activation of selected genes principally by acetylation of nucleosomal histone H4 and H2A. The NuA4 complex is also involved in DNA repair.</text>
</comment>
<dbReference type="OrthoDB" id="124855at2759"/>